<evidence type="ECO:0000313" key="2">
    <source>
        <dbReference type="EMBL" id="KAJ4460756.1"/>
    </source>
</evidence>
<proteinExistence type="predicted"/>
<accession>A0ABQ8URQ2</accession>
<name>A0ABQ8URQ2_9EUKA</name>
<feature type="region of interest" description="Disordered" evidence="1">
    <location>
        <begin position="125"/>
        <end position="187"/>
    </location>
</feature>
<evidence type="ECO:0008006" key="4">
    <source>
        <dbReference type="Google" id="ProtNLM"/>
    </source>
</evidence>
<feature type="compositionally biased region" description="Acidic residues" evidence="1">
    <location>
        <begin position="163"/>
        <end position="187"/>
    </location>
</feature>
<keyword evidence="3" id="KW-1185">Reference proteome</keyword>
<gene>
    <name evidence="2" type="ORF">PAPYR_2993</name>
</gene>
<evidence type="ECO:0000313" key="3">
    <source>
        <dbReference type="Proteomes" id="UP001141327"/>
    </source>
</evidence>
<dbReference type="Proteomes" id="UP001141327">
    <property type="component" value="Unassembled WGS sequence"/>
</dbReference>
<reference evidence="2" key="1">
    <citation type="journal article" date="2022" name="bioRxiv">
        <title>Genomics of Preaxostyla Flagellates Illuminates Evolutionary Transitions and the Path Towards Mitochondrial Loss.</title>
        <authorList>
            <person name="Novak L.V.F."/>
            <person name="Treitli S.C."/>
            <person name="Pyrih J."/>
            <person name="Halakuc P."/>
            <person name="Pipaliya S.V."/>
            <person name="Vacek V."/>
            <person name="Brzon O."/>
            <person name="Soukal P."/>
            <person name="Eme L."/>
            <person name="Dacks J.B."/>
            <person name="Karnkowska A."/>
            <person name="Elias M."/>
            <person name="Hampl V."/>
        </authorList>
    </citation>
    <scope>NUCLEOTIDE SEQUENCE</scope>
    <source>
        <strain evidence="2">RCP-MX</strain>
    </source>
</reference>
<evidence type="ECO:0000256" key="1">
    <source>
        <dbReference type="SAM" id="MobiDB-lite"/>
    </source>
</evidence>
<protein>
    <recommendedName>
        <fullName evidence="4">UBX domain-containing protein</fullName>
    </recommendedName>
</protein>
<dbReference type="EMBL" id="JAPMOS010000011">
    <property type="protein sequence ID" value="KAJ4460756.1"/>
    <property type="molecule type" value="Genomic_DNA"/>
</dbReference>
<sequence length="187" mass="20406">MVKKKKGHRAASSDAPPAPAFVYERPPELVDDVKWVTLHVRPQVWTFLNFDTTVPLSTRLYRIIDQIKQQHGNAITRLTLYLHDFTPKNVLANPLATLEELGVPGGKKGEVNEAIIYTFHAPHLPQDELMPEPNGVKATLGLPAAPEKPPEAAPATARTETTEGGEGEETDEEGEGGGEEDDTKGEP</sequence>
<comment type="caution">
    <text evidence="2">The sequence shown here is derived from an EMBL/GenBank/DDBJ whole genome shotgun (WGS) entry which is preliminary data.</text>
</comment>
<organism evidence="2 3">
    <name type="scientific">Paratrimastix pyriformis</name>
    <dbReference type="NCBI Taxonomy" id="342808"/>
    <lineage>
        <taxon>Eukaryota</taxon>
        <taxon>Metamonada</taxon>
        <taxon>Preaxostyla</taxon>
        <taxon>Paratrimastigidae</taxon>
        <taxon>Paratrimastix</taxon>
    </lineage>
</organism>